<proteinExistence type="predicted"/>
<dbReference type="EMBL" id="JPKY01000025">
    <property type="protein sequence ID" value="KFH45923.1"/>
    <property type="molecule type" value="Genomic_DNA"/>
</dbReference>
<sequence>MAFDIASAVEGDAAEVADVHIKAMNDNALLHAQFPNAESLAFLRTWLVDDTIQHVRDGKKGVLVAKGERFASFVKWEVRGGKTSETDLTAHAEDWPSCCRAEYLDLYADLTAKVRKEVMGDCSYYREFQILDMVAGPSLRPWSPTLACLMWPVDVTYLCTTPSYAGKGAASALLRRVQELAAADSMAVVLESTMNAVSFYQKLGFAIEKGLDMVLPKRGSNEPTELYEEKCMVWRPDGSETRQG</sequence>
<dbReference type="Pfam" id="PF13508">
    <property type="entry name" value="Acetyltransf_7"/>
    <property type="match status" value="1"/>
</dbReference>
<keyword evidence="3" id="KW-1185">Reference proteome</keyword>
<accession>A0A086T991</accession>
<dbReference type="AlphaFoldDB" id="A0A086T991"/>
<evidence type="ECO:0000259" key="1">
    <source>
        <dbReference type="PROSITE" id="PS51186"/>
    </source>
</evidence>
<dbReference type="Proteomes" id="UP000029964">
    <property type="component" value="Unassembled WGS sequence"/>
</dbReference>
<dbReference type="PANTHER" id="PTHR42791">
    <property type="entry name" value="GNAT FAMILY ACETYLTRANSFERASE"/>
    <property type="match status" value="1"/>
</dbReference>
<name>A0A086T991_HAPC1</name>
<comment type="caution">
    <text evidence="2">The sequence shown here is derived from an EMBL/GenBank/DDBJ whole genome shotgun (WGS) entry which is preliminary data.</text>
</comment>
<dbReference type="GO" id="GO:0016747">
    <property type="term" value="F:acyltransferase activity, transferring groups other than amino-acyl groups"/>
    <property type="evidence" value="ECO:0007669"/>
    <property type="project" value="InterPro"/>
</dbReference>
<dbReference type="PANTHER" id="PTHR42791:SF2">
    <property type="entry name" value="N-ACETYLTRANSFERASE DOMAIN-CONTAINING PROTEIN"/>
    <property type="match status" value="1"/>
</dbReference>
<dbReference type="InterPro" id="IPR000182">
    <property type="entry name" value="GNAT_dom"/>
</dbReference>
<evidence type="ECO:0000313" key="2">
    <source>
        <dbReference type="EMBL" id="KFH45923.1"/>
    </source>
</evidence>
<organism evidence="2 3">
    <name type="scientific">Hapsidospora chrysogenum (strain ATCC 11550 / CBS 779.69 / DSM 880 / IAM 14645 / JCM 23072 / IMI 49137)</name>
    <name type="common">Acremonium chrysogenum</name>
    <dbReference type="NCBI Taxonomy" id="857340"/>
    <lineage>
        <taxon>Eukaryota</taxon>
        <taxon>Fungi</taxon>
        <taxon>Dikarya</taxon>
        <taxon>Ascomycota</taxon>
        <taxon>Pezizomycotina</taxon>
        <taxon>Sordariomycetes</taxon>
        <taxon>Hypocreomycetidae</taxon>
        <taxon>Hypocreales</taxon>
        <taxon>Bionectriaceae</taxon>
        <taxon>Hapsidospora</taxon>
    </lineage>
</organism>
<dbReference type="InterPro" id="IPR016181">
    <property type="entry name" value="Acyl_CoA_acyltransferase"/>
</dbReference>
<dbReference type="InterPro" id="IPR052523">
    <property type="entry name" value="Trichothecene_AcTrans"/>
</dbReference>
<dbReference type="Gene3D" id="3.40.630.30">
    <property type="match status" value="1"/>
</dbReference>
<feature type="domain" description="N-acetyltransferase" evidence="1">
    <location>
        <begin position="60"/>
        <end position="233"/>
    </location>
</feature>
<evidence type="ECO:0000313" key="3">
    <source>
        <dbReference type="Proteomes" id="UP000029964"/>
    </source>
</evidence>
<dbReference type="PROSITE" id="PS51186">
    <property type="entry name" value="GNAT"/>
    <property type="match status" value="1"/>
</dbReference>
<reference evidence="3" key="1">
    <citation type="journal article" date="2014" name="Genome Announc.">
        <title>Genome sequence and annotation of Acremonium chrysogenum, producer of the beta-lactam antibiotic cephalosporin C.</title>
        <authorList>
            <person name="Terfehr D."/>
            <person name="Dahlmann T.A."/>
            <person name="Specht T."/>
            <person name="Zadra I."/>
            <person name="Kuernsteiner H."/>
            <person name="Kueck U."/>
        </authorList>
    </citation>
    <scope>NUCLEOTIDE SEQUENCE [LARGE SCALE GENOMIC DNA]</scope>
    <source>
        <strain evidence="3">ATCC 11550 / CBS 779.69 / DSM 880 / IAM 14645 / JCM 23072 / IMI 49137</strain>
    </source>
</reference>
<dbReference type="SUPFAM" id="SSF55729">
    <property type="entry name" value="Acyl-CoA N-acyltransferases (Nat)"/>
    <property type="match status" value="2"/>
</dbReference>
<dbReference type="OrthoDB" id="61113at2759"/>
<protein>
    <recommendedName>
        <fullName evidence="1">N-acetyltransferase domain-containing protein</fullName>
    </recommendedName>
</protein>
<gene>
    <name evidence="2" type="ORF">ACRE_032560</name>
</gene>
<dbReference type="HOGENOM" id="CLU_060131_6_3_1"/>